<dbReference type="GO" id="GO:0005615">
    <property type="term" value="C:extracellular space"/>
    <property type="evidence" value="ECO:0007669"/>
    <property type="project" value="TreeGrafter"/>
</dbReference>
<dbReference type="PANTHER" id="PTHR11008">
    <property type="entry name" value="PROTEIN TAKEOUT-LIKE PROTEIN"/>
    <property type="match status" value="1"/>
</dbReference>
<dbReference type="InterPro" id="IPR038606">
    <property type="entry name" value="To_sf"/>
</dbReference>
<name>A0A6J1SG33_FRAOC</name>
<protein>
    <submittedName>
        <fullName evidence="3">Uncharacterized protein LOC113207350</fullName>
    </submittedName>
</protein>
<dbReference type="RefSeq" id="XP_026279663.1">
    <property type="nucleotide sequence ID" value="XM_026423878.2"/>
</dbReference>
<evidence type="ECO:0000313" key="2">
    <source>
        <dbReference type="Proteomes" id="UP000504606"/>
    </source>
</evidence>
<feature type="signal peptide" evidence="1">
    <location>
        <begin position="1"/>
        <end position="19"/>
    </location>
</feature>
<dbReference type="Pfam" id="PF06585">
    <property type="entry name" value="JHBP"/>
    <property type="match status" value="1"/>
</dbReference>
<dbReference type="PANTHER" id="PTHR11008:SF18">
    <property type="entry name" value="BCDNA.GH05536-RELATED"/>
    <property type="match status" value="1"/>
</dbReference>
<keyword evidence="1" id="KW-0732">Signal</keyword>
<organism evidence="2 3">
    <name type="scientific">Frankliniella occidentalis</name>
    <name type="common">Western flower thrips</name>
    <name type="synonym">Euthrips occidentalis</name>
    <dbReference type="NCBI Taxonomy" id="133901"/>
    <lineage>
        <taxon>Eukaryota</taxon>
        <taxon>Metazoa</taxon>
        <taxon>Ecdysozoa</taxon>
        <taxon>Arthropoda</taxon>
        <taxon>Hexapoda</taxon>
        <taxon>Insecta</taxon>
        <taxon>Pterygota</taxon>
        <taxon>Neoptera</taxon>
        <taxon>Paraneoptera</taxon>
        <taxon>Thysanoptera</taxon>
        <taxon>Terebrantia</taxon>
        <taxon>Thripoidea</taxon>
        <taxon>Thripidae</taxon>
        <taxon>Frankliniella</taxon>
    </lineage>
</organism>
<proteinExistence type="predicted"/>
<evidence type="ECO:0000313" key="3">
    <source>
        <dbReference type="RefSeq" id="XP_026279663.1"/>
    </source>
</evidence>
<dbReference type="InterPro" id="IPR010562">
    <property type="entry name" value="Haemolymph_juvenile_hormone-bd"/>
</dbReference>
<dbReference type="Gene3D" id="3.15.10.30">
    <property type="entry name" value="Haemolymph juvenile hormone binding protein"/>
    <property type="match status" value="1"/>
</dbReference>
<gene>
    <name evidence="3" type="primary">LOC113207350</name>
</gene>
<dbReference type="GeneID" id="113207350"/>
<keyword evidence="2" id="KW-1185">Reference proteome</keyword>
<accession>A0A6J1SG33</accession>
<evidence type="ECO:0000256" key="1">
    <source>
        <dbReference type="SAM" id="SignalP"/>
    </source>
</evidence>
<dbReference type="AlphaFoldDB" id="A0A6J1SG33"/>
<sequence length="280" mass="30848">MLAFKTLVAVALLVAAATAVEVVEIPAEELRSEPAAFEGFPAGVPKMTCSRNAKDKEFVNRCIRNNFQSLLPAIRNGGTFGLPNLDPYHIKDLALKVKTLPISFHVSFTNLSVYGMPDGIIRDARSDLTDDGVNMDIGVTFPKLTFKGIFEFTNGVFASWNFKGRGPFDVTFLNTRATWRLSGKKKEGDTHMTIERLAPLLPYTVGGMKFWAKGLVDGTPALDDVVVLMVNRLWSEVVDLGKPIINENIAEHLTALANDVFRSVPYDQLFPKNSEPMDGP</sequence>
<dbReference type="SMART" id="SM00700">
    <property type="entry name" value="JHBP"/>
    <property type="match status" value="1"/>
</dbReference>
<reference evidence="3" key="1">
    <citation type="submission" date="2025-08" db="UniProtKB">
        <authorList>
            <consortium name="RefSeq"/>
        </authorList>
    </citation>
    <scope>IDENTIFICATION</scope>
    <source>
        <tissue evidence="3">Whole organism</tissue>
    </source>
</reference>
<dbReference type="OrthoDB" id="8196554at2759"/>
<dbReference type="KEGG" id="foc:113207350"/>
<dbReference type="Proteomes" id="UP000504606">
    <property type="component" value="Unplaced"/>
</dbReference>
<feature type="chain" id="PRO_5026943937" evidence="1">
    <location>
        <begin position="20"/>
        <end position="280"/>
    </location>
</feature>